<evidence type="ECO:0000313" key="5">
    <source>
        <dbReference type="EMBL" id="NNH24606.1"/>
    </source>
</evidence>
<reference evidence="5 6" key="1">
    <citation type="submission" date="2020-05" db="EMBL/GenBank/DDBJ databases">
        <title>MicrobeNet Type strains.</title>
        <authorList>
            <person name="Nicholson A.C."/>
        </authorList>
    </citation>
    <scope>NUCLEOTIDE SEQUENCE [LARGE SCALE GENOMIC DNA]</scope>
    <source>
        <strain evidence="5 6">JCM 14547</strain>
    </source>
</reference>
<dbReference type="Pfam" id="PF00581">
    <property type="entry name" value="Rhodanese"/>
    <property type="match status" value="1"/>
</dbReference>
<sequence>MQVRLRDRGPVDLAVDDRAPHARSCPPVRRTRASGPIRARSRVTSGRGTTFPARGPRRGRRRAGRRRSVAAVHPGTREALLVDAPALAEALASPSPPVVLDVRWALGRPDGRDAHRAERVPGSVYVDLETELAGRGEPADGRHPLPAVADLQDAARRWGVRRGRAVVALDDVGGLSAARAWWLLRWGGLDDVRLLDGGL</sequence>
<dbReference type="InterPro" id="IPR001763">
    <property type="entry name" value="Rhodanese-like_dom"/>
</dbReference>
<proteinExistence type="predicted"/>
<feature type="domain" description="Rhodanese" evidence="4">
    <location>
        <begin position="93"/>
        <end position="199"/>
    </location>
</feature>
<dbReference type="SMART" id="SM00450">
    <property type="entry name" value="RHOD"/>
    <property type="match status" value="1"/>
</dbReference>
<dbReference type="InterPro" id="IPR036873">
    <property type="entry name" value="Rhodanese-like_dom_sf"/>
</dbReference>
<dbReference type="EMBL" id="JABEMA010000422">
    <property type="protein sequence ID" value="NNH24606.1"/>
    <property type="molecule type" value="Genomic_DNA"/>
</dbReference>
<dbReference type="AlphaFoldDB" id="A0A849BYW4"/>
<evidence type="ECO:0000259" key="4">
    <source>
        <dbReference type="PROSITE" id="PS50206"/>
    </source>
</evidence>
<feature type="region of interest" description="Disordered" evidence="3">
    <location>
        <begin position="1"/>
        <end position="71"/>
    </location>
</feature>
<dbReference type="SUPFAM" id="SSF52821">
    <property type="entry name" value="Rhodanese/Cell cycle control phosphatase"/>
    <property type="match status" value="1"/>
</dbReference>
<evidence type="ECO:0000313" key="6">
    <source>
        <dbReference type="Proteomes" id="UP000555552"/>
    </source>
</evidence>
<keyword evidence="1" id="KW-0808">Transferase</keyword>
<dbReference type="CDD" id="cd01448">
    <property type="entry name" value="TST_Repeat_1"/>
    <property type="match status" value="1"/>
</dbReference>
<dbReference type="Gene3D" id="3.40.250.10">
    <property type="entry name" value="Rhodanese-like domain"/>
    <property type="match status" value="1"/>
</dbReference>
<dbReference type="PROSITE" id="PS50206">
    <property type="entry name" value="RHODANESE_3"/>
    <property type="match status" value="1"/>
</dbReference>
<dbReference type="GO" id="GO:0004792">
    <property type="term" value="F:thiosulfate-cyanide sulfurtransferase activity"/>
    <property type="evidence" value="ECO:0007669"/>
    <property type="project" value="TreeGrafter"/>
</dbReference>
<dbReference type="Proteomes" id="UP000555552">
    <property type="component" value="Unassembled WGS sequence"/>
</dbReference>
<gene>
    <name evidence="5" type="ORF">HLB09_16235</name>
</gene>
<dbReference type="InterPro" id="IPR045078">
    <property type="entry name" value="TST/MPST-like"/>
</dbReference>
<comment type="caution">
    <text evidence="5">The sequence shown here is derived from an EMBL/GenBank/DDBJ whole genome shotgun (WGS) entry which is preliminary data.</text>
</comment>
<dbReference type="PANTHER" id="PTHR11364">
    <property type="entry name" value="THIOSULFATE SULFERTANSFERASE"/>
    <property type="match status" value="1"/>
</dbReference>
<feature type="non-terminal residue" evidence="5">
    <location>
        <position position="199"/>
    </location>
</feature>
<keyword evidence="2" id="KW-0677">Repeat</keyword>
<evidence type="ECO:0000256" key="3">
    <source>
        <dbReference type="SAM" id="MobiDB-lite"/>
    </source>
</evidence>
<accession>A0A849BYW4</accession>
<feature type="compositionally biased region" description="Basic residues" evidence="3">
    <location>
        <begin position="55"/>
        <end position="68"/>
    </location>
</feature>
<evidence type="ECO:0000256" key="1">
    <source>
        <dbReference type="ARBA" id="ARBA00022679"/>
    </source>
</evidence>
<keyword evidence="6" id="KW-1185">Reference proteome</keyword>
<evidence type="ECO:0000256" key="2">
    <source>
        <dbReference type="ARBA" id="ARBA00022737"/>
    </source>
</evidence>
<feature type="compositionally biased region" description="Basic and acidic residues" evidence="3">
    <location>
        <begin position="1"/>
        <end position="20"/>
    </location>
</feature>
<name>A0A849BYW4_9ACTN</name>
<protein>
    <recommendedName>
        <fullName evidence="4">Rhodanese domain-containing protein</fullName>
    </recommendedName>
</protein>
<dbReference type="PANTHER" id="PTHR11364:SF27">
    <property type="entry name" value="SULFURTRANSFERASE"/>
    <property type="match status" value="1"/>
</dbReference>
<organism evidence="5 6">
    <name type="scientific">Pseudokineococcus marinus</name>
    <dbReference type="NCBI Taxonomy" id="351215"/>
    <lineage>
        <taxon>Bacteria</taxon>
        <taxon>Bacillati</taxon>
        <taxon>Actinomycetota</taxon>
        <taxon>Actinomycetes</taxon>
        <taxon>Kineosporiales</taxon>
        <taxon>Kineosporiaceae</taxon>
        <taxon>Pseudokineococcus</taxon>
    </lineage>
</organism>